<keyword evidence="3" id="KW-1185">Reference proteome</keyword>
<proteinExistence type="predicted"/>
<feature type="compositionally biased region" description="Low complexity" evidence="1">
    <location>
        <begin position="977"/>
        <end position="993"/>
    </location>
</feature>
<feature type="compositionally biased region" description="Low complexity" evidence="1">
    <location>
        <begin position="1088"/>
        <end position="1118"/>
    </location>
</feature>
<feature type="region of interest" description="Disordered" evidence="1">
    <location>
        <begin position="516"/>
        <end position="608"/>
    </location>
</feature>
<feature type="region of interest" description="Disordered" evidence="1">
    <location>
        <begin position="316"/>
        <end position="354"/>
    </location>
</feature>
<feature type="compositionally biased region" description="Acidic residues" evidence="1">
    <location>
        <begin position="887"/>
        <end position="909"/>
    </location>
</feature>
<comment type="caution">
    <text evidence="2">The sequence shown here is derived from an EMBL/GenBank/DDBJ whole genome shotgun (WGS) entry which is preliminary data.</text>
</comment>
<dbReference type="EMBL" id="JAKEKT020000032">
    <property type="protein sequence ID" value="KAL1642608.1"/>
    <property type="molecule type" value="Genomic_DNA"/>
</dbReference>
<sequence>MAPEPPTIDRLLNRSSQARLSELLNIVVQGMQAIEDEFGGSMGPNGQGWDDLLNLMPPGSTGSGPPPNFATIAGPTDSDMHIQSTTEPAPVDPESGASSVHKENPAPVPAAAKHGKGLAPTRPNTSGTAAIPAASTPQKLTAEQRSKEWGLIVHYMDVRAKMTVDQLAHAHAAFKRWFGWAPTREQMKMARQAARSPYVLTGIHGPWCTPLATEVWLKAVRDLSIARLKELKVSDWEKASRIAAFVGVRLKKEDRPRQDGRPEREPVAKRAAAAEGEAEGEGKGANSLVVKLKMKAGSFPQEPAQSWLQDRTQLQYQSQLQDQPQLHDQSQLQNQFQLQDQSQGQGPSNAIPADCQNLPMPIYWMGAQQPQIAPAQQQLDLENDLSGYIQRTLPNGLHPLAPNGVPAMANNFGIDPSLTINQYPMSVQPGFSNFSGQPMNPMMFAQPQPISAYPVQTPAASNGANPFQWIVERATTLARSLTSSQDQIGVPTQPDEDTTVSFNDMIRDTVGVVDVGPATAECGGPADADADADAEDDNGAGPSEQLFNEMIMHSSPRDEERTKNKQELGEEQAQSSSGREQQQQQKQTAKPARAFAAKATAKALTRKRKPHAPIKPYYNYSADVTPDPRANALIAYILAAWHVSHKTKIATDTVAMERLKKHATAAMPAVLHDSQTGITTLGLFRWGDEELAWEVTLARLDIAVKKRAQQKKEVEKISPGKDAPAAAKSDGLAGTNSSTSADAQQPVTTTDTAPLTSTVSSTPTITTSTTMPPRPPRSSSSRQRAPYPDSSIVAISELTPDSRANAFAAYLAKTFYRDHGVDLMADEAGRHRLMMHATRNEHRVRGAKETENYEMNFHAEKDLAWKITGFRLDALEQEWVTRFPPPEESEGEEDKDDDGSEAEVQDIVESEVKTEDNSESDVEMGGVGDDDKQQHGSQSEVQQHATIPVPAPRHPSSTAASSALSSVPPTSPEQEDASPASSSSDNHSASVSPKRLLPAGSKRKRSLPSSSSPSEADSDAESTAAVADTVTDPVTANPDGSLTSSFASSSSSPPGRQQPHAKKRRLLASNTRSSQQLFSSAQRRRCRTTSASASASASDPSSLQTADARVARAATAAPGLGGGGVEMMMTAAAPPSNPRRSRRSVSTASTRSWLEDMGKGGWVDETGFGGGGDVEGGVEE</sequence>
<feature type="compositionally biased region" description="Acidic residues" evidence="1">
    <location>
        <begin position="528"/>
        <end position="538"/>
    </location>
</feature>
<dbReference type="Proteomes" id="UP001521184">
    <property type="component" value="Unassembled WGS sequence"/>
</dbReference>
<gene>
    <name evidence="2" type="ORF">SLS58_005378</name>
</gene>
<feature type="compositionally biased region" description="Low complexity" evidence="1">
    <location>
        <begin position="955"/>
        <end position="968"/>
    </location>
</feature>
<feature type="compositionally biased region" description="Polar residues" evidence="1">
    <location>
        <begin position="935"/>
        <end position="945"/>
    </location>
</feature>
<feature type="compositionally biased region" description="Low complexity" evidence="1">
    <location>
        <begin position="571"/>
        <end position="603"/>
    </location>
</feature>
<feature type="region of interest" description="Disordered" evidence="1">
    <location>
        <begin position="77"/>
        <end position="143"/>
    </location>
</feature>
<feature type="compositionally biased region" description="Polar residues" evidence="1">
    <location>
        <begin position="1068"/>
        <end position="1078"/>
    </location>
</feature>
<feature type="compositionally biased region" description="Basic and acidic residues" evidence="1">
    <location>
        <begin position="252"/>
        <end position="268"/>
    </location>
</feature>
<protein>
    <submittedName>
        <fullName evidence="2">Uncharacterized protein</fullName>
    </submittedName>
</protein>
<feature type="region of interest" description="Disordered" evidence="1">
    <location>
        <begin position="708"/>
        <end position="788"/>
    </location>
</feature>
<reference evidence="2 3" key="1">
    <citation type="journal article" date="2023" name="Plant Dis.">
        <title>First Report of Diplodia intermedia Causing Canker and Dieback Diseases on Apple Trees in Canada.</title>
        <authorList>
            <person name="Ellouze W."/>
            <person name="Ilyukhin E."/>
            <person name="Sulman M."/>
            <person name="Ali S."/>
        </authorList>
    </citation>
    <scope>NUCLEOTIDE SEQUENCE [LARGE SCALE GENOMIC DNA]</scope>
    <source>
        <strain evidence="2 3">M45-28</strain>
    </source>
</reference>
<feature type="region of interest" description="Disordered" evidence="1">
    <location>
        <begin position="252"/>
        <end position="283"/>
    </location>
</feature>
<feature type="compositionally biased region" description="Low complexity" evidence="1">
    <location>
        <begin position="316"/>
        <end position="345"/>
    </location>
</feature>
<feature type="compositionally biased region" description="Low complexity" evidence="1">
    <location>
        <begin position="754"/>
        <end position="788"/>
    </location>
</feature>
<feature type="compositionally biased region" description="Basic and acidic residues" evidence="1">
    <location>
        <begin position="710"/>
        <end position="719"/>
    </location>
</feature>
<feature type="compositionally biased region" description="Low complexity" evidence="1">
    <location>
        <begin position="1008"/>
        <end position="1052"/>
    </location>
</feature>
<feature type="region of interest" description="Disordered" evidence="1">
    <location>
        <begin position="882"/>
        <end position="1180"/>
    </location>
</feature>
<feature type="compositionally biased region" description="Polar residues" evidence="1">
    <location>
        <begin position="734"/>
        <end position="753"/>
    </location>
</feature>
<feature type="compositionally biased region" description="Basic and acidic residues" evidence="1">
    <location>
        <begin position="555"/>
        <end position="568"/>
    </location>
</feature>
<evidence type="ECO:0000256" key="1">
    <source>
        <dbReference type="SAM" id="MobiDB-lite"/>
    </source>
</evidence>
<name>A0ABR3TQU1_9PEZI</name>
<feature type="compositionally biased region" description="Gly residues" evidence="1">
    <location>
        <begin position="1167"/>
        <end position="1180"/>
    </location>
</feature>
<evidence type="ECO:0000313" key="3">
    <source>
        <dbReference type="Proteomes" id="UP001521184"/>
    </source>
</evidence>
<organism evidence="2 3">
    <name type="scientific">Diplodia intermedia</name>
    <dbReference type="NCBI Taxonomy" id="856260"/>
    <lineage>
        <taxon>Eukaryota</taxon>
        <taxon>Fungi</taxon>
        <taxon>Dikarya</taxon>
        <taxon>Ascomycota</taxon>
        <taxon>Pezizomycotina</taxon>
        <taxon>Dothideomycetes</taxon>
        <taxon>Dothideomycetes incertae sedis</taxon>
        <taxon>Botryosphaeriales</taxon>
        <taxon>Botryosphaeriaceae</taxon>
        <taxon>Diplodia</taxon>
    </lineage>
</organism>
<accession>A0ABR3TQU1</accession>
<evidence type="ECO:0000313" key="2">
    <source>
        <dbReference type="EMBL" id="KAL1642608.1"/>
    </source>
</evidence>